<sequence length="257" mass="28961">MKKVLLALFFASGFLQVQAQETSSPIEFNQLAFKPAADSVSADSLAAAPIEIVIPDIPAIVNRKTVEEESRDLQRNLLLNEAQYEQVKEINKERRQMIDAVISMYPHEPKKRNDRIIELEKQYDQEFATVLNSNQLNEYLALHNRQEDAPVKPKTPEGPSFNSQIHTFIERALTQVDTSRVEVVNISVRNALPKLESALGGRTFKKTLTPVEIKQEDLNQLEVKEEVALSENEEPGKQSNKAATDKKLNLAIAAEDK</sequence>
<accession>A0A5N1ISF7</accession>
<name>A0A5N1ISF7_9BACT</name>
<keyword evidence="4" id="KW-1185">Reference proteome</keyword>
<dbReference type="AlphaFoldDB" id="A0A5N1ISF7"/>
<reference evidence="3 4" key="1">
    <citation type="submission" date="2019-09" db="EMBL/GenBank/DDBJ databases">
        <title>Genome sequence of Adhaeribacter sp. M2.</title>
        <authorList>
            <person name="Srinivasan S."/>
        </authorList>
    </citation>
    <scope>NUCLEOTIDE SEQUENCE [LARGE SCALE GENOMIC DNA]</scope>
    <source>
        <strain evidence="3 4">M2</strain>
    </source>
</reference>
<feature type="region of interest" description="Disordered" evidence="1">
    <location>
        <begin position="227"/>
        <end position="248"/>
    </location>
</feature>
<dbReference type="Proteomes" id="UP000326570">
    <property type="component" value="Unassembled WGS sequence"/>
</dbReference>
<evidence type="ECO:0000313" key="4">
    <source>
        <dbReference type="Proteomes" id="UP000326570"/>
    </source>
</evidence>
<comment type="caution">
    <text evidence="3">The sequence shown here is derived from an EMBL/GenBank/DDBJ whole genome shotgun (WGS) entry which is preliminary data.</text>
</comment>
<protein>
    <recommendedName>
        <fullName evidence="5">OmpH family outer membrane protein</fullName>
    </recommendedName>
</protein>
<proteinExistence type="predicted"/>
<feature type="signal peptide" evidence="2">
    <location>
        <begin position="1"/>
        <end position="19"/>
    </location>
</feature>
<gene>
    <name evidence="3" type="ORF">F0P94_12720</name>
</gene>
<evidence type="ECO:0008006" key="5">
    <source>
        <dbReference type="Google" id="ProtNLM"/>
    </source>
</evidence>
<feature type="chain" id="PRO_5024892078" description="OmpH family outer membrane protein" evidence="2">
    <location>
        <begin position="20"/>
        <end position="257"/>
    </location>
</feature>
<dbReference type="EMBL" id="VTWT01000006">
    <property type="protein sequence ID" value="KAA9332851.1"/>
    <property type="molecule type" value="Genomic_DNA"/>
</dbReference>
<dbReference type="RefSeq" id="WP_150904263.1">
    <property type="nucleotide sequence ID" value="NZ_VTWT01000006.1"/>
</dbReference>
<evidence type="ECO:0000313" key="3">
    <source>
        <dbReference type="EMBL" id="KAA9332851.1"/>
    </source>
</evidence>
<organism evidence="3 4">
    <name type="scientific">Adhaeribacter soli</name>
    <dbReference type="NCBI Taxonomy" id="2607655"/>
    <lineage>
        <taxon>Bacteria</taxon>
        <taxon>Pseudomonadati</taxon>
        <taxon>Bacteroidota</taxon>
        <taxon>Cytophagia</taxon>
        <taxon>Cytophagales</taxon>
        <taxon>Hymenobacteraceae</taxon>
        <taxon>Adhaeribacter</taxon>
    </lineage>
</organism>
<evidence type="ECO:0000256" key="2">
    <source>
        <dbReference type="SAM" id="SignalP"/>
    </source>
</evidence>
<evidence type="ECO:0000256" key="1">
    <source>
        <dbReference type="SAM" id="MobiDB-lite"/>
    </source>
</evidence>
<keyword evidence="2" id="KW-0732">Signal</keyword>